<protein>
    <submittedName>
        <fullName evidence="2">Uncharacterized protein</fullName>
    </submittedName>
</protein>
<sequence length="333" mass="35815">MNLQPGQQLVALVRHFANAAKRNRNPPIPLSTALTQLEALVTSPEVRKNAEATKLNHLSLHQLQTFLHTFLTTEGRPPASRQQLTFVVKDPDTAGLRTVGCTLRSTGGYCQPLVEDALSTLLADCGLPATYFDDRMAAHSSSTSPTEPMSKRKLAAVRAQAAAAGYPSQAVSEEELNQAEAKLAASRIHVPGSVGAGGDQPAALQSNSSEQEEASTSGGEDGPPDVEDELLRGNLKRLDPLLAAVAAVPWMGTEDGRERANFIQKNVLDELEAQGWDLRGGVQRIWQGERDIDQLSQRLDIGSRAALSGILFHTAKIEEQHGPPTRTGLSEKQ</sequence>
<name>A0AAW1QGP6_9CHLO</name>
<evidence type="ECO:0000256" key="1">
    <source>
        <dbReference type="SAM" id="MobiDB-lite"/>
    </source>
</evidence>
<keyword evidence="3" id="KW-1185">Reference proteome</keyword>
<evidence type="ECO:0000313" key="2">
    <source>
        <dbReference type="EMBL" id="KAK9820548.1"/>
    </source>
</evidence>
<dbReference type="Proteomes" id="UP001489004">
    <property type="component" value="Unassembled WGS sequence"/>
</dbReference>
<reference evidence="2 3" key="1">
    <citation type="journal article" date="2024" name="Nat. Commun.">
        <title>Phylogenomics reveals the evolutionary origins of lichenization in chlorophyte algae.</title>
        <authorList>
            <person name="Puginier C."/>
            <person name="Libourel C."/>
            <person name="Otte J."/>
            <person name="Skaloud P."/>
            <person name="Haon M."/>
            <person name="Grisel S."/>
            <person name="Petersen M."/>
            <person name="Berrin J.G."/>
            <person name="Delaux P.M."/>
            <person name="Dal Grande F."/>
            <person name="Keller J."/>
        </authorList>
    </citation>
    <scope>NUCLEOTIDE SEQUENCE [LARGE SCALE GENOMIC DNA]</scope>
    <source>
        <strain evidence="2 3">SAG 2043</strain>
    </source>
</reference>
<organism evidence="2 3">
    <name type="scientific">[Myrmecia] bisecta</name>
    <dbReference type="NCBI Taxonomy" id="41462"/>
    <lineage>
        <taxon>Eukaryota</taxon>
        <taxon>Viridiplantae</taxon>
        <taxon>Chlorophyta</taxon>
        <taxon>core chlorophytes</taxon>
        <taxon>Trebouxiophyceae</taxon>
        <taxon>Trebouxiales</taxon>
        <taxon>Trebouxiaceae</taxon>
        <taxon>Myrmecia</taxon>
    </lineage>
</organism>
<accession>A0AAW1QGP6</accession>
<proteinExistence type="predicted"/>
<feature type="region of interest" description="Disordered" evidence="1">
    <location>
        <begin position="190"/>
        <end position="228"/>
    </location>
</feature>
<dbReference type="EMBL" id="JALJOR010000003">
    <property type="protein sequence ID" value="KAK9820548.1"/>
    <property type="molecule type" value="Genomic_DNA"/>
</dbReference>
<feature type="compositionally biased region" description="Polar residues" evidence="1">
    <location>
        <begin position="203"/>
        <end position="218"/>
    </location>
</feature>
<evidence type="ECO:0000313" key="3">
    <source>
        <dbReference type="Proteomes" id="UP001489004"/>
    </source>
</evidence>
<gene>
    <name evidence="2" type="ORF">WJX72_011517</name>
</gene>
<dbReference type="AlphaFoldDB" id="A0AAW1QGP6"/>
<comment type="caution">
    <text evidence="2">The sequence shown here is derived from an EMBL/GenBank/DDBJ whole genome shotgun (WGS) entry which is preliminary data.</text>
</comment>